<evidence type="ECO:0000313" key="6">
    <source>
        <dbReference type="EMBL" id="PXW97477.1"/>
    </source>
</evidence>
<dbReference type="PANTHER" id="PTHR32305:SF15">
    <property type="entry name" value="PROTEIN RHSA-RELATED"/>
    <property type="match status" value="1"/>
</dbReference>
<dbReference type="Gene3D" id="2.40.50.230">
    <property type="entry name" value="Gp5 N-terminal domain"/>
    <property type="match status" value="1"/>
</dbReference>
<dbReference type="InterPro" id="IPR006533">
    <property type="entry name" value="T6SS_Vgr_RhsGE"/>
</dbReference>
<evidence type="ECO:0000256" key="1">
    <source>
        <dbReference type="ARBA" id="ARBA00004613"/>
    </source>
</evidence>
<dbReference type="InterPro" id="IPR017847">
    <property type="entry name" value="T6SS_RhsGE_Vgr_subset"/>
</dbReference>
<keyword evidence="3" id="KW-0964">Secreted</keyword>
<dbReference type="GO" id="GO:0005576">
    <property type="term" value="C:extracellular region"/>
    <property type="evidence" value="ECO:0007669"/>
    <property type="project" value="UniProtKB-SubCell"/>
</dbReference>
<reference evidence="6 7" key="1">
    <citation type="submission" date="2018-05" db="EMBL/GenBank/DDBJ databases">
        <title>Genomic Encyclopedia of Type Strains, Phase IV (KMG-IV): sequencing the most valuable type-strain genomes for metagenomic binning, comparative biology and taxonomic classification.</title>
        <authorList>
            <person name="Goeker M."/>
        </authorList>
    </citation>
    <scope>NUCLEOTIDE SEQUENCE [LARGE SCALE GENOMIC DNA]</scope>
    <source>
        <strain evidence="6 7">DSM 566</strain>
    </source>
</reference>
<evidence type="ECO:0000259" key="4">
    <source>
        <dbReference type="Pfam" id="PF04717"/>
    </source>
</evidence>
<accession>A0A318H2L2</accession>
<dbReference type="Gene3D" id="2.30.110.50">
    <property type="match status" value="1"/>
</dbReference>
<dbReference type="SUPFAM" id="SSF69279">
    <property type="entry name" value="Phage tail proteins"/>
    <property type="match status" value="2"/>
</dbReference>
<keyword evidence="7" id="KW-1185">Reference proteome</keyword>
<dbReference type="Pfam" id="PF05954">
    <property type="entry name" value="Phage_GPD"/>
    <property type="match status" value="1"/>
</dbReference>
<dbReference type="Pfam" id="PF04717">
    <property type="entry name" value="Phage_base_V"/>
    <property type="match status" value="1"/>
</dbReference>
<evidence type="ECO:0000259" key="5">
    <source>
        <dbReference type="Pfam" id="PF22178"/>
    </source>
</evidence>
<dbReference type="SUPFAM" id="SSF69255">
    <property type="entry name" value="gp5 N-terminal domain-like"/>
    <property type="match status" value="1"/>
</dbReference>
<organism evidence="6 7">
    <name type="scientific">Sphaerotilus hippei</name>
    <dbReference type="NCBI Taxonomy" id="744406"/>
    <lineage>
        <taxon>Bacteria</taxon>
        <taxon>Pseudomonadati</taxon>
        <taxon>Pseudomonadota</taxon>
        <taxon>Betaproteobacteria</taxon>
        <taxon>Burkholderiales</taxon>
        <taxon>Sphaerotilaceae</taxon>
        <taxon>Sphaerotilus</taxon>
    </lineage>
</organism>
<evidence type="ECO:0000313" key="7">
    <source>
        <dbReference type="Proteomes" id="UP000247811"/>
    </source>
</evidence>
<dbReference type="SUPFAM" id="SSF69349">
    <property type="entry name" value="Phage fibre proteins"/>
    <property type="match status" value="1"/>
</dbReference>
<protein>
    <submittedName>
        <fullName evidence="6">Type VI secretion system secreted protein VgrG</fullName>
    </submittedName>
</protein>
<dbReference type="Gene3D" id="4.10.220.110">
    <property type="match status" value="1"/>
</dbReference>
<dbReference type="OrthoDB" id="1907165at2"/>
<dbReference type="NCBIfam" id="TIGR01646">
    <property type="entry name" value="vgr_GE"/>
    <property type="match status" value="1"/>
</dbReference>
<sequence length="679" mass="73171">MRTDFRQDGAFMQVSTPFGADVLLLDAMEASEGLSELSSLTLDMRSADTALDASRIIGQPVTVTLQVGEGPKRHFNGIVVRFVHTGGDREFSHYRAEVAPRLWLLTLSRDRAIWQNQSAAEIVKAVLGRFGVGFDDRLSGSYGAIEYCVQHDETAFDFISRLMEAVGIFYFFSSSDGDHQMVLADAAGAHVDCPDGAAVRFLPATGPRQPTDTITSFELEHRLVLQKHTLSDFDPLQPGTALKTEASGTLGKGEVFEWPAGHLTVSAGTALAKLRVQASQVDSQVLRGDGHVYPFAAGTRFTLSGHFRSTLNTTHVLRRVRHTVRDGGYRNHFEAFAASLPFRAPLDTPRPRVLGSQTATVVGPSGEEIWCDQHGRIKVQFHWDRLGRNDENSSCWVRVMQASAGAGFGTLNLPRIGQEVVITHVDGDPDRPLVTGCVYNGTHATPVTLPAHQTQTVLRTRSSKQGTAGNEIRLEDKKDSEEFYLHAQKDMKVEIENDLSVTLTEGSETRTLEKGDRTIEVRTGKEVHSVKGTRELTVTGDETRANEAGFKHTVSGDYTLTVDGDLVLDIGGTILIKSAKSITVQSGTTLTHKAGSSLSNEAATALSNEAGTALTNKAGTSLTNQAGTSLTNKASLGLVNQAGTTLDNKGAMINNKASAMQTVDGGGMLTLKGGLVKIN</sequence>
<comment type="caution">
    <text evidence="6">The sequence shown here is derived from an EMBL/GenBank/DDBJ whole genome shotgun (WGS) entry which is preliminary data.</text>
</comment>
<dbReference type="EMBL" id="QJJS01000004">
    <property type="protein sequence ID" value="PXW97477.1"/>
    <property type="molecule type" value="Genomic_DNA"/>
</dbReference>
<evidence type="ECO:0000256" key="2">
    <source>
        <dbReference type="ARBA" id="ARBA00005558"/>
    </source>
</evidence>
<dbReference type="Pfam" id="PF22178">
    <property type="entry name" value="Gp5_trimer_C"/>
    <property type="match status" value="1"/>
</dbReference>
<comment type="similarity">
    <text evidence="2">Belongs to the VgrG protein family.</text>
</comment>
<dbReference type="InterPro" id="IPR050708">
    <property type="entry name" value="T6SS_VgrG/RHS"/>
</dbReference>
<dbReference type="InterPro" id="IPR037026">
    <property type="entry name" value="Vgr_OB-fold_dom_sf"/>
</dbReference>
<evidence type="ECO:0000256" key="3">
    <source>
        <dbReference type="ARBA" id="ARBA00022525"/>
    </source>
</evidence>
<dbReference type="Gene3D" id="3.55.50.10">
    <property type="entry name" value="Baseplate protein-like domains"/>
    <property type="match status" value="1"/>
</dbReference>
<dbReference type="InterPro" id="IPR006531">
    <property type="entry name" value="Gp5/Vgr_OB"/>
</dbReference>
<comment type="subcellular location">
    <subcellularLocation>
        <location evidence="1">Secreted</location>
    </subcellularLocation>
</comment>
<dbReference type="RefSeq" id="WP_110399876.1">
    <property type="nucleotide sequence ID" value="NZ_QJJS01000004.1"/>
</dbReference>
<proteinExistence type="inferred from homology"/>
<dbReference type="PANTHER" id="PTHR32305">
    <property type="match status" value="1"/>
</dbReference>
<dbReference type="InterPro" id="IPR054030">
    <property type="entry name" value="Gp5_Vgr_C"/>
</dbReference>
<dbReference type="AlphaFoldDB" id="A0A318H2L2"/>
<name>A0A318H2L2_9BURK</name>
<dbReference type="NCBIfam" id="TIGR03361">
    <property type="entry name" value="VI_Rhs_Vgr"/>
    <property type="match status" value="1"/>
</dbReference>
<gene>
    <name evidence="6" type="ORF">C7444_10479</name>
</gene>
<feature type="domain" description="Gp5/Type VI secretion system Vgr protein OB-fold" evidence="4">
    <location>
        <begin position="372"/>
        <end position="439"/>
    </location>
</feature>
<dbReference type="Proteomes" id="UP000247811">
    <property type="component" value="Unassembled WGS sequence"/>
</dbReference>
<feature type="domain" description="Gp5/Type VI secretion system Vgr C-terminal trimerisation" evidence="5">
    <location>
        <begin position="457"/>
        <end position="571"/>
    </location>
</feature>